<dbReference type="Proteomes" id="UP000001876">
    <property type="component" value="Unassembled WGS sequence"/>
</dbReference>
<organism evidence="4">
    <name type="scientific">Micromonas pusilla (strain CCMP1545)</name>
    <name type="common">Picoplanktonic green alga</name>
    <dbReference type="NCBI Taxonomy" id="564608"/>
    <lineage>
        <taxon>Eukaryota</taxon>
        <taxon>Viridiplantae</taxon>
        <taxon>Chlorophyta</taxon>
        <taxon>Mamiellophyceae</taxon>
        <taxon>Mamiellales</taxon>
        <taxon>Mamiellaceae</taxon>
        <taxon>Micromonas</taxon>
    </lineage>
</organism>
<protein>
    <submittedName>
        <fullName evidence="3">Predicted protein</fullName>
    </submittedName>
</protein>
<name>C1N929_MICPC</name>
<keyword evidence="4" id="KW-1185">Reference proteome</keyword>
<dbReference type="eggNOG" id="ENOG502QWKY">
    <property type="taxonomic scope" value="Eukaryota"/>
</dbReference>
<accession>C1N929</accession>
<evidence type="ECO:0000313" key="3">
    <source>
        <dbReference type="EMBL" id="EEH51450.1"/>
    </source>
</evidence>
<dbReference type="OrthoDB" id="496180at2759"/>
<dbReference type="OMA" id="ITKANTG"/>
<dbReference type="SUPFAM" id="SSF55021">
    <property type="entry name" value="ACT-like"/>
    <property type="match status" value="1"/>
</dbReference>
<dbReference type="PANTHER" id="PTHR31096">
    <property type="entry name" value="ACT DOMAIN-CONTAINING PROTEIN ACR4-RELATED"/>
    <property type="match status" value="1"/>
</dbReference>
<dbReference type="RefSeq" id="XP_003064545.1">
    <property type="nucleotide sequence ID" value="XM_003064499.1"/>
</dbReference>
<dbReference type="InterPro" id="IPR045865">
    <property type="entry name" value="ACT-like_dom_sf"/>
</dbReference>
<dbReference type="CDD" id="cd04873">
    <property type="entry name" value="ACT_UUR-ACR-like"/>
    <property type="match status" value="1"/>
</dbReference>
<dbReference type="PANTHER" id="PTHR31096:SF60">
    <property type="entry name" value="ACT DOMAIN-CONTAINING PROTEIN ACR12"/>
    <property type="match status" value="1"/>
</dbReference>
<reference evidence="3 4" key="1">
    <citation type="journal article" date="2009" name="Science">
        <title>Green evolution and dynamic adaptations revealed by genomes of the marine picoeukaryotes Micromonas.</title>
        <authorList>
            <person name="Worden A.Z."/>
            <person name="Lee J.H."/>
            <person name="Mock T."/>
            <person name="Rouze P."/>
            <person name="Simmons M.P."/>
            <person name="Aerts A.L."/>
            <person name="Allen A.E."/>
            <person name="Cuvelier M.L."/>
            <person name="Derelle E."/>
            <person name="Everett M.V."/>
            <person name="Foulon E."/>
            <person name="Grimwood J."/>
            <person name="Gundlach H."/>
            <person name="Henrissat B."/>
            <person name="Napoli C."/>
            <person name="McDonald S.M."/>
            <person name="Parker M.S."/>
            <person name="Rombauts S."/>
            <person name="Salamov A."/>
            <person name="Von Dassow P."/>
            <person name="Badger J.H."/>
            <person name="Coutinho P.M."/>
            <person name="Demir E."/>
            <person name="Dubchak I."/>
            <person name="Gentemann C."/>
            <person name="Eikrem W."/>
            <person name="Gready J.E."/>
            <person name="John U."/>
            <person name="Lanier W."/>
            <person name="Lindquist E.A."/>
            <person name="Lucas S."/>
            <person name="Mayer K.F."/>
            <person name="Moreau H."/>
            <person name="Not F."/>
            <person name="Otillar R."/>
            <person name="Panaud O."/>
            <person name="Pangilinan J."/>
            <person name="Paulsen I."/>
            <person name="Piegu B."/>
            <person name="Poliakov A."/>
            <person name="Robbens S."/>
            <person name="Schmutz J."/>
            <person name="Toulza E."/>
            <person name="Wyss T."/>
            <person name="Zelensky A."/>
            <person name="Zhou K."/>
            <person name="Armbrust E.V."/>
            <person name="Bhattacharya D."/>
            <person name="Goodenough U.W."/>
            <person name="Van de Peer Y."/>
            <person name="Grigoriev I.V."/>
        </authorList>
    </citation>
    <scope>NUCLEOTIDE SEQUENCE [LARGE SCALE GENOMIC DNA]</scope>
    <source>
        <strain evidence="3 4">CCMP1545</strain>
    </source>
</reference>
<gene>
    <name evidence="3" type="ORF">MICPUCDRAFT_66562</name>
</gene>
<dbReference type="KEGG" id="mpp:MICPUCDRAFT_66562"/>
<dbReference type="InterPro" id="IPR002912">
    <property type="entry name" value="ACT_dom"/>
</dbReference>
<dbReference type="AlphaFoldDB" id="C1N929"/>
<proteinExistence type="predicted"/>
<dbReference type="EMBL" id="GG663751">
    <property type="protein sequence ID" value="EEH51450.1"/>
    <property type="molecule type" value="Genomic_DNA"/>
</dbReference>
<evidence type="ECO:0000259" key="2">
    <source>
        <dbReference type="PROSITE" id="PS51671"/>
    </source>
</evidence>
<sequence length="271" mass="29242">MSAVASLASVATRLSRGSAPAKTRRAFAARQLRATATEEGAKKEENFFKEGLPAVIINNTEDPLATVVTVAFGDVLGQLLDTAASLKSLGLNIVRAEVSDTTESGVNKFYITDARTSEKITKSKTLELIRMTIINNMLQYHPEAADYLVEGQHIEMPGDRDADANPLGARVAPAVKTSVVVDNTSGARQSKLIITTTDRPGLLVDIVATLKDLSLNVISAEIDTIGPKAYDIVYVTYQGGALNKSMIELVTNALTYHLTRRDIENKNSESY</sequence>
<keyword evidence="1" id="KW-0677">Repeat</keyword>
<dbReference type="GeneID" id="9689986"/>
<feature type="domain" description="ACT" evidence="2">
    <location>
        <begin position="191"/>
        <end position="268"/>
    </location>
</feature>
<evidence type="ECO:0000256" key="1">
    <source>
        <dbReference type="ARBA" id="ARBA00022737"/>
    </source>
</evidence>
<evidence type="ECO:0000313" key="4">
    <source>
        <dbReference type="Proteomes" id="UP000001876"/>
    </source>
</evidence>
<dbReference type="InterPro" id="IPR040217">
    <property type="entry name" value="ACR1-12"/>
</dbReference>
<dbReference type="PROSITE" id="PS51671">
    <property type="entry name" value="ACT"/>
    <property type="match status" value="1"/>
</dbReference>